<keyword evidence="6" id="KW-0732">Signal</keyword>
<evidence type="ECO:0000256" key="1">
    <source>
        <dbReference type="ARBA" id="ARBA00004141"/>
    </source>
</evidence>
<evidence type="ECO:0000256" key="6">
    <source>
        <dbReference type="SAM" id="SignalP"/>
    </source>
</evidence>
<dbReference type="Pfam" id="PF23262">
    <property type="entry name" value="NFD4_C"/>
    <property type="match status" value="1"/>
</dbReference>
<evidence type="ECO:0000256" key="5">
    <source>
        <dbReference type="SAM" id="Phobius"/>
    </source>
</evidence>
<dbReference type="InterPro" id="IPR056555">
    <property type="entry name" value="NFD4_C"/>
</dbReference>
<feature type="domain" description="Nodulin-like" evidence="7">
    <location>
        <begin position="8"/>
        <end position="257"/>
    </location>
</feature>
<feature type="signal peptide" evidence="6">
    <location>
        <begin position="1"/>
        <end position="23"/>
    </location>
</feature>
<feature type="transmembrane region" description="Helical" evidence="5">
    <location>
        <begin position="210"/>
        <end position="230"/>
    </location>
</feature>
<dbReference type="Proteomes" id="UP001154282">
    <property type="component" value="Unassembled WGS sequence"/>
</dbReference>
<feature type="transmembrane region" description="Helical" evidence="5">
    <location>
        <begin position="418"/>
        <end position="439"/>
    </location>
</feature>
<feature type="transmembrane region" description="Helical" evidence="5">
    <location>
        <begin position="178"/>
        <end position="198"/>
    </location>
</feature>
<evidence type="ECO:0000259" key="8">
    <source>
        <dbReference type="Pfam" id="PF23262"/>
    </source>
</evidence>
<dbReference type="Pfam" id="PF06813">
    <property type="entry name" value="Nodulin-like"/>
    <property type="match status" value="1"/>
</dbReference>
<proteinExistence type="predicted"/>
<keyword evidence="3 5" id="KW-1133">Transmembrane helix</keyword>
<dbReference type="GO" id="GO:0016020">
    <property type="term" value="C:membrane"/>
    <property type="evidence" value="ECO:0007669"/>
    <property type="project" value="UniProtKB-SubCell"/>
</dbReference>
<keyword evidence="2 5" id="KW-0812">Transmembrane</keyword>
<feature type="transmembrane region" description="Helical" evidence="5">
    <location>
        <begin position="389"/>
        <end position="406"/>
    </location>
</feature>
<protein>
    <recommendedName>
        <fullName evidence="11">Nodulin-like domain-containing protein</fullName>
    </recommendedName>
</protein>
<evidence type="ECO:0000256" key="4">
    <source>
        <dbReference type="ARBA" id="ARBA00023136"/>
    </source>
</evidence>
<reference evidence="9" key="1">
    <citation type="submission" date="2022-08" db="EMBL/GenBank/DDBJ databases">
        <authorList>
            <person name="Gutierrez-Valencia J."/>
        </authorList>
    </citation>
    <scope>NUCLEOTIDE SEQUENCE</scope>
</reference>
<dbReference type="SUPFAM" id="SSF103473">
    <property type="entry name" value="MFS general substrate transporter"/>
    <property type="match status" value="1"/>
</dbReference>
<feature type="transmembrane region" description="Helical" evidence="5">
    <location>
        <begin position="320"/>
        <end position="338"/>
    </location>
</feature>
<evidence type="ECO:0000256" key="3">
    <source>
        <dbReference type="ARBA" id="ARBA00022989"/>
    </source>
</evidence>
<sequence length="529" mass="57711">MSSSNPLPWLSLVAVIWLQAVIGTNTNFAAYSSQLKQYLSLSQLQLNSLAFASDAGKLFGWVSGLAAAHIPLWLVLVIGSTLGFVSYGLQFLSITTTSETSSFLRSYPVMFLLNTVAGNSICWVNTVCYIVVTRNFPLDQQVAVGITTSYQGLTMKIYAVVVDELFASWSSAADRSYLLLDALFPLLVSALSLVLMASDFSSSSPPSAGGFLMLFIITTVTGVYAVMSSVSARLWSLFRYSGMVFTFGLLLAPLAVPATVYLKGKFVAWFLSSGGYEVDLEEVKAKVEGKGVEDEGVEVGPLLLVKEEVGVKEMVQRTEFWLYVFVYFLGPTIGIVYLNNLGQIAESRRCYQTASLVSLSSSFTFFGRLLPSLLDYFFSRSKYLPPRPALLLLLTAPITAALFLLLNSSHAALYTSTAVIGICTGAITSIAVSITSELFGSRNFAVNHNVVVANIPVGSFCFGYLAAQVYESETLAGESKCMGMSCYRRTFLVWGQLSCFGVVLAFLLYNRTRVFYGKRLKALNSFLNH</sequence>
<feature type="transmembrane region" description="Helical" evidence="5">
    <location>
        <begin position="350"/>
        <end position="369"/>
    </location>
</feature>
<feature type="transmembrane region" description="Helical" evidence="5">
    <location>
        <begin position="451"/>
        <end position="470"/>
    </location>
</feature>
<dbReference type="AlphaFoldDB" id="A0AAV0GRP1"/>
<feature type="transmembrane region" description="Helical" evidence="5">
    <location>
        <begin position="70"/>
        <end position="89"/>
    </location>
</feature>
<accession>A0AAV0GRP1</accession>
<dbReference type="PANTHER" id="PTHR21576:SF11">
    <property type="entry name" value="MAJOR FACILITATOR SUPERFAMILY PROTEIN"/>
    <property type="match status" value="1"/>
</dbReference>
<dbReference type="InterPro" id="IPR036259">
    <property type="entry name" value="MFS_trans_sf"/>
</dbReference>
<dbReference type="InterPro" id="IPR010658">
    <property type="entry name" value="Nodulin-like"/>
</dbReference>
<dbReference type="EMBL" id="CAMGYJ010000002">
    <property type="protein sequence ID" value="CAI0375292.1"/>
    <property type="molecule type" value="Genomic_DNA"/>
</dbReference>
<evidence type="ECO:0000313" key="10">
    <source>
        <dbReference type="Proteomes" id="UP001154282"/>
    </source>
</evidence>
<evidence type="ECO:0008006" key="11">
    <source>
        <dbReference type="Google" id="ProtNLM"/>
    </source>
</evidence>
<evidence type="ECO:0000313" key="9">
    <source>
        <dbReference type="EMBL" id="CAI0375292.1"/>
    </source>
</evidence>
<evidence type="ECO:0000259" key="7">
    <source>
        <dbReference type="Pfam" id="PF06813"/>
    </source>
</evidence>
<keyword evidence="4 5" id="KW-0472">Membrane</keyword>
<feature type="transmembrane region" description="Helical" evidence="5">
    <location>
        <begin position="109"/>
        <end position="132"/>
    </location>
</feature>
<feature type="transmembrane region" description="Helical" evidence="5">
    <location>
        <begin position="242"/>
        <end position="262"/>
    </location>
</feature>
<evidence type="ECO:0000256" key="2">
    <source>
        <dbReference type="ARBA" id="ARBA00022692"/>
    </source>
</evidence>
<comment type="caution">
    <text evidence="9">The sequence shown here is derived from an EMBL/GenBank/DDBJ whole genome shotgun (WGS) entry which is preliminary data.</text>
</comment>
<name>A0AAV0GRP1_9ROSI</name>
<feature type="chain" id="PRO_5043673149" description="Nodulin-like domain-containing protein" evidence="6">
    <location>
        <begin position="24"/>
        <end position="529"/>
    </location>
</feature>
<feature type="domain" description="NFD4 C-terminal" evidence="8">
    <location>
        <begin position="306"/>
        <end position="516"/>
    </location>
</feature>
<dbReference type="PANTHER" id="PTHR21576">
    <property type="entry name" value="UNCHARACTERIZED NODULIN-LIKE PROTEIN"/>
    <property type="match status" value="1"/>
</dbReference>
<comment type="subcellular location">
    <subcellularLocation>
        <location evidence="1">Membrane</location>
        <topology evidence="1">Multi-pass membrane protein</topology>
    </subcellularLocation>
</comment>
<organism evidence="9 10">
    <name type="scientific">Linum tenue</name>
    <dbReference type="NCBI Taxonomy" id="586396"/>
    <lineage>
        <taxon>Eukaryota</taxon>
        <taxon>Viridiplantae</taxon>
        <taxon>Streptophyta</taxon>
        <taxon>Embryophyta</taxon>
        <taxon>Tracheophyta</taxon>
        <taxon>Spermatophyta</taxon>
        <taxon>Magnoliopsida</taxon>
        <taxon>eudicotyledons</taxon>
        <taxon>Gunneridae</taxon>
        <taxon>Pentapetalae</taxon>
        <taxon>rosids</taxon>
        <taxon>fabids</taxon>
        <taxon>Malpighiales</taxon>
        <taxon>Linaceae</taxon>
        <taxon>Linum</taxon>
    </lineage>
</organism>
<keyword evidence="10" id="KW-1185">Reference proteome</keyword>
<feature type="transmembrane region" description="Helical" evidence="5">
    <location>
        <begin position="491"/>
        <end position="509"/>
    </location>
</feature>
<gene>
    <name evidence="9" type="ORF">LITE_LOCUS539</name>
</gene>